<evidence type="ECO:0000313" key="3">
    <source>
        <dbReference type="EMBL" id="QHT76119.1"/>
    </source>
</evidence>
<feature type="compositionally biased region" description="Basic and acidic residues" evidence="1">
    <location>
        <begin position="88"/>
        <end position="101"/>
    </location>
</feature>
<dbReference type="SUPFAM" id="SSF47592">
    <property type="entry name" value="SWIB/MDM2 domain"/>
    <property type="match status" value="1"/>
</dbReference>
<dbReference type="Pfam" id="PF02201">
    <property type="entry name" value="SWIB"/>
    <property type="match status" value="1"/>
</dbReference>
<reference evidence="3" key="1">
    <citation type="journal article" date="2020" name="Nature">
        <title>Giant virus diversity and host interactions through global metagenomics.</title>
        <authorList>
            <person name="Schulz F."/>
            <person name="Roux S."/>
            <person name="Paez-Espino D."/>
            <person name="Jungbluth S."/>
            <person name="Walsh D.A."/>
            <person name="Denef V.J."/>
            <person name="McMahon K.D."/>
            <person name="Konstantinidis K.T."/>
            <person name="Eloe-Fadrosh E.A."/>
            <person name="Kyrpides N.C."/>
            <person name="Woyke T."/>
        </authorList>
    </citation>
    <scope>NUCLEOTIDE SEQUENCE</scope>
    <source>
        <strain evidence="3">GVMAG-M-3300023179-73</strain>
    </source>
</reference>
<dbReference type="CDD" id="cd10567">
    <property type="entry name" value="SWIB-MDM2_like"/>
    <property type="match status" value="1"/>
</dbReference>
<feature type="region of interest" description="Disordered" evidence="1">
    <location>
        <begin position="1"/>
        <end position="28"/>
    </location>
</feature>
<dbReference type="AlphaFoldDB" id="A0A6C0H6L7"/>
<evidence type="ECO:0000259" key="2">
    <source>
        <dbReference type="PROSITE" id="PS51925"/>
    </source>
</evidence>
<feature type="region of interest" description="Disordered" evidence="1">
    <location>
        <begin position="88"/>
        <end position="123"/>
    </location>
</feature>
<dbReference type="InterPro" id="IPR019835">
    <property type="entry name" value="SWIB_domain"/>
</dbReference>
<sequence length="219" mass="24879">MSTKTTSTKPKATKSKAAKVAEPVPEPEPVVEAPAIVEAPSVVEAAAETVVVENTEVASMRQRFEALIKSRQDQIADLKQEIQEIRKMQRDHEHAIKDASKKSKKKKVPRDDANPRKPSGFASPVVVSDELYSFLERYSVKKGEPIARTDVTRHITNYIKEHDLQNPEHRREILPDAALKKLFSEPIEPKDPANPDGPKMWSYLKMQRYISHHFPKKQQ</sequence>
<dbReference type="PROSITE" id="PS51925">
    <property type="entry name" value="SWIB_MDM2"/>
    <property type="match status" value="1"/>
</dbReference>
<name>A0A6C0H6L7_9ZZZZ</name>
<proteinExistence type="predicted"/>
<feature type="compositionally biased region" description="Low complexity" evidence="1">
    <location>
        <begin position="1"/>
        <end position="10"/>
    </location>
</feature>
<dbReference type="EMBL" id="MN739889">
    <property type="protein sequence ID" value="QHT76119.1"/>
    <property type="molecule type" value="Genomic_DNA"/>
</dbReference>
<dbReference type="Gene3D" id="1.10.245.10">
    <property type="entry name" value="SWIB/MDM2 domain"/>
    <property type="match status" value="1"/>
</dbReference>
<dbReference type="InterPro" id="IPR003121">
    <property type="entry name" value="SWIB_MDM2_domain"/>
</dbReference>
<dbReference type="SMART" id="SM00151">
    <property type="entry name" value="SWIB"/>
    <property type="match status" value="1"/>
</dbReference>
<feature type="domain" description="DM2" evidence="2">
    <location>
        <begin position="120"/>
        <end position="216"/>
    </location>
</feature>
<accession>A0A6C0H6L7</accession>
<organism evidence="3">
    <name type="scientific">viral metagenome</name>
    <dbReference type="NCBI Taxonomy" id="1070528"/>
    <lineage>
        <taxon>unclassified sequences</taxon>
        <taxon>metagenomes</taxon>
        <taxon>organismal metagenomes</taxon>
    </lineage>
</organism>
<dbReference type="InterPro" id="IPR036885">
    <property type="entry name" value="SWIB_MDM2_dom_sf"/>
</dbReference>
<protein>
    <recommendedName>
        <fullName evidence="2">DM2 domain-containing protein</fullName>
    </recommendedName>
</protein>
<evidence type="ECO:0000256" key="1">
    <source>
        <dbReference type="SAM" id="MobiDB-lite"/>
    </source>
</evidence>
<dbReference type="PANTHER" id="PTHR13844">
    <property type="entry name" value="SWI/SNF-RELATED MATRIX-ASSOCIATED ACTIN-DEPENDENT REGULATOR OF CHROMATIN SUBFAMILY D"/>
    <property type="match status" value="1"/>
</dbReference>